<dbReference type="AlphaFoldDB" id="Q3L9G0"/>
<dbReference type="GO" id="GO:0006313">
    <property type="term" value="P:DNA transposition"/>
    <property type="evidence" value="ECO:0007669"/>
    <property type="project" value="InterPro"/>
</dbReference>
<dbReference type="KEGG" id="rer:RER_pREL1-02100"/>
<gene>
    <name evidence="2" type="ordered locus">RER_pREL1-02100</name>
</gene>
<feature type="domain" description="Transposase IS116/IS110/IS902 C-terminal" evidence="1">
    <location>
        <begin position="2"/>
        <end position="48"/>
    </location>
</feature>
<accession>Q3L9G0</accession>
<protein>
    <submittedName>
        <fullName evidence="2">Putative transposase</fullName>
    </submittedName>
</protein>
<proteinExistence type="predicted"/>
<dbReference type="GO" id="GO:0004803">
    <property type="term" value="F:transposase activity"/>
    <property type="evidence" value="ECO:0007669"/>
    <property type="project" value="InterPro"/>
</dbReference>
<dbReference type="EMBL" id="AP008931">
    <property type="protein sequence ID" value="BAE46153.1"/>
    <property type="molecule type" value="Genomic_DNA"/>
</dbReference>
<reference evidence="3" key="1">
    <citation type="submission" date="2005-03" db="EMBL/GenBank/DDBJ databases">
        <title>Comparison of the complete genome sequences of Rhodococcus erythropolis PR4 and Rhodococcus opacus B4.</title>
        <authorList>
            <person name="Takarada H."/>
            <person name="Sekine M."/>
            <person name="Hosoyama A."/>
            <person name="Yamada R."/>
            <person name="Fujisawa T."/>
            <person name="Omata S."/>
            <person name="Shimizu A."/>
            <person name="Tsukatani N."/>
            <person name="Tanikawa S."/>
            <person name="Fujita N."/>
            <person name="Harayama S."/>
        </authorList>
    </citation>
    <scope>NUCLEOTIDE SEQUENCE [LARGE SCALE GENOMIC DNA]</scope>
    <source>
        <strain evidence="3">PR4 / NBRC 100887</strain>
        <plasmid evidence="3">pREL1</plasmid>
    </source>
</reference>
<organism evidence="2 3">
    <name type="scientific">Rhodococcus erythropolis (strain PR4 / NBRC 100887)</name>
    <dbReference type="NCBI Taxonomy" id="234621"/>
    <lineage>
        <taxon>Bacteria</taxon>
        <taxon>Bacillati</taxon>
        <taxon>Actinomycetota</taxon>
        <taxon>Actinomycetes</taxon>
        <taxon>Mycobacteriales</taxon>
        <taxon>Nocardiaceae</taxon>
        <taxon>Rhodococcus</taxon>
        <taxon>Rhodococcus erythropolis group</taxon>
    </lineage>
</organism>
<dbReference type="Pfam" id="PF02371">
    <property type="entry name" value="Transposase_20"/>
    <property type="match status" value="1"/>
</dbReference>
<keyword evidence="2" id="KW-0614">Plasmid</keyword>
<sequence length="84" mass="8888">MKSEEGFAMLCGVAPLPASSGMTQRHLLSRGGDRQANRALHLAVISCQWPRSSPRRRPVVLPAGGHGFSPVAASCFPHPLSDLG</sequence>
<geneLocation type="plasmid" evidence="2 3">
    <name>pREL1</name>
</geneLocation>
<evidence type="ECO:0000259" key="1">
    <source>
        <dbReference type="Pfam" id="PF02371"/>
    </source>
</evidence>
<dbReference type="InterPro" id="IPR003346">
    <property type="entry name" value="Transposase_20"/>
</dbReference>
<evidence type="ECO:0000313" key="3">
    <source>
        <dbReference type="Proteomes" id="UP000002204"/>
    </source>
</evidence>
<reference evidence="2 3" key="2">
    <citation type="journal article" date="2006" name="Environ. Microbiol.">
        <title>Sequence analysis of three plasmids harboured in Rhodococcus erythropolis strain PR4.</title>
        <authorList>
            <person name="Sekine M."/>
            <person name="Tanikawa S."/>
            <person name="Omata S."/>
            <person name="Saito M."/>
            <person name="Fujisawa T."/>
            <person name="Tsukatani N."/>
            <person name="Tajima T."/>
            <person name="Sekigawa T."/>
            <person name="Kosugi H."/>
            <person name="Matsuo Y."/>
            <person name="Nishiko R."/>
            <person name="Imamura K."/>
            <person name="Ito M."/>
            <person name="Narita H."/>
            <person name="Tago S."/>
            <person name="Fujita N."/>
            <person name="Harayama S."/>
        </authorList>
    </citation>
    <scope>NUCLEOTIDE SEQUENCE [LARGE SCALE GENOMIC DNA]</scope>
    <source>
        <strain evidence="3">PR4 / NBRC 100887</strain>
        <plasmid evidence="2 3">pREL1</plasmid>
    </source>
</reference>
<name>Q3L9G0_RHOE4</name>
<evidence type="ECO:0000313" key="2">
    <source>
        <dbReference type="EMBL" id="BAE46153.1"/>
    </source>
</evidence>
<dbReference type="HOGENOM" id="CLU_2525318_0_0_11"/>
<dbReference type="GO" id="GO:0003677">
    <property type="term" value="F:DNA binding"/>
    <property type="evidence" value="ECO:0007669"/>
    <property type="project" value="InterPro"/>
</dbReference>
<dbReference type="Proteomes" id="UP000002204">
    <property type="component" value="Plasmid pREL1"/>
</dbReference>